<keyword evidence="2" id="KW-1185">Reference proteome</keyword>
<protein>
    <submittedName>
        <fullName evidence="1">Uncharacterized protein</fullName>
    </submittedName>
</protein>
<accession>A0A6J8D393</accession>
<gene>
    <name evidence="1" type="ORF">MCOR_37093</name>
</gene>
<dbReference type="EMBL" id="CACVKT020006694">
    <property type="protein sequence ID" value="CAC5403188.1"/>
    <property type="molecule type" value="Genomic_DNA"/>
</dbReference>
<organism evidence="1 2">
    <name type="scientific">Mytilus coruscus</name>
    <name type="common">Sea mussel</name>
    <dbReference type="NCBI Taxonomy" id="42192"/>
    <lineage>
        <taxon>Eukaryota</taxon>
        <taxon>Metazoa</taxon>
        <taxon>Spiralia</taxon>
        <taxon>Lophotrochozoa</taxon>
        <taxon>Mollusca</taxon>
        <taxon>Bivalvia</taxon>
        <taxon>Autobranchia</taxon>
        <taxon>Pteriomorphia</taxon>
        <taxon>Mytilida</taxon>
        <taxon>Mytiloidea</taxon>
        <taxon>Mytilidae</taxon>
        <taxon>Mytilinae</taxon>
        <taxon>Mytilus</taxon>
    </lineage>
</organism>
<dbReference type="Proteomes" id="UP000507470">
    <property type="component" value="Unassembled WGS sequence"/>
</dbReference>
<name>A0A6J8D393_MYTCO</name>
<evidence type="ECO:0000313" key="1">
    <source>
        <dbReference type="EMBL" id="CAC5403188.1"/>
    </source>
</evidence>
<reference evidence="1 2" key="1">
    <citation type="submission" date="2020-06" db="EMBL/GenBank/DDBJ databases">
        <authorList>
            <person name="Li R."/>
            <person name="Bekaert M."/>
        </authorList>
    </citation>
    <scope>NUCLEOTIDE SEQUENCE [LARGE SCALE GENOMIC DNA]</scope>
    <source>
        <strain evidence="2">wild</strain>
    </source>
</reference>
<evidence type="ECO:0000313" key="2">
    <source>
        <dbReference type="Proteomes" id="UP000507470"/>
    </source>
</evidence>
<sequence>MCSVISVDNLLGLLEFKLCCSATICSKIFHSKDDCIFYTDNGYIYASRCKVIQEGEILRVLVNKDSEGQSNIEITIPSNARTENHENTQNRIFNHNSDLELGNQACFTKKDYPNLKLQRYLPRLDNTYIDKGNDYSNEDHSDENKNRLRLERKIDLGKETLIMFRLKGMLYSPSALMHLDMEDIEITNSIDILCISETESELRVEVLTGLNRYTAFEFVKLLQFLHNGQRVRKLKDLIPCLKLGM</sequence>
<dbReference type="AlphaFoldDB" id="A0A6J8D393"/>
<proteinExistence type="predicted"/>